<accession>A0A0H5BWX3</accession>
<feature type="domain" description="Arginyl tRNA synthetase N-terminal" evidence="14">
    <location>
        <begin position="5"/>
        <end position="88"/>
    </location>
</feature>
<keyword evidence="6 11" id="KW-0547">Nucleotide-binding</keyword>
<feature type="domain" description="DALR anticodon binding" evidence="13">
    <location>
        <begin position="461"/>
        <end position="579"/>
    </location>
</feature>
<dbReference type="InterPro" id="IPR005148">
    <property type="entry name" value="Arg-tRNA-synth_N"/>
</dbReference>
<dbReference type="SUPFAM" id="SSF52374">
    <property type="entry name" value="Nucleotidylyl transferase"/>
    <property type="match status" value="1"/>
</dbReference>
<dbReference type="InterPro" id="IPR035684">
    <property type="entry name" value="ArgRS_core"/>
</dbReference>
<keyword evidence="7 11" id="KW-0067">ATP-binding</keyword>
<dbReference type="InterPro" id="IPR036695">
    <property type="entry name" value="Arg-tRNA-synth_N_sf"/>
</dbReference>
<evidence type="ECO:0000259" key="14">
    <source>
        <dbReference type="SMART" id="SM01016"/>
    </source>
</evidence>
<dbReference type="SUPFAM" id="SSF47323">
    <property type="entry name" value="Anticodon-binding domain of a subclass of class I aminoacyl-tRNA synthetases"/>
    <property type="match status" value="1"/>
</dbReference>
<evidence type="ECO:0000256" key="6">
    <source>
        <dbReference type="ARBA" id="ARBA00022741"/>
    </source>
</evidence>
<dbReference type="EMBL" id="LN774881">
    <property type="protein sequence ID" value="CEN32245.1"/>
    <property type="molecule type" value="Genomic_DNA"/>
</dbReference>
<evidence type="ECO:0000256" key="9">
    <source>
        <dbReference type="ARBA" id="ARBA00023146"/>
    </source>
</evidence>
<comment type="similarity">
    <text evidence="2 11 12">Belongs to the class-I aminoacyl-tRNA synthetase family.</text>
</comment>
<dbReference type="InterPro" id="IPR008909">
    <property type="entry name" value="DALR_anticod-bd"/>
</dbReference>
<dbReference type="PRINTS" id="PR01038">
    <property type="entry name" value="TRNASYNTHARG"/>
</dbReference>
<feature type="short sequence motif" description="'HIGH' region" evidence="11">
    <location>
        <begin position="124"/>
        <end position="134"/>
    </location>
</feature>
<dbReference type="CDD" id="cd00671">
    <property type="entry name" value="ArgRS_core"/>
    <property type="match status" value="1"/>
</dbReference>
<dbReference type="GO" id="GO:0005737">
    <property type="term" value="C:cytoplasm"/>
    <property type="evidence" value="ECO:0007669"/>
    <property type="project" value="UniProtKB-SubCell"/>
</dbReference>
<evidence type="ECO:0000256" key="7">
    <source>
        <dbReference type="ARBA" id="ARBA00022840"/>
    </source>
</evidence>
<dbReference type="PANTHER" id="PTHR11956:SF5">
    <property type="entry name" value="ARGININE--TRNA LIGASE, CYTOPLASMIC"/>
    <property type="match status" value="1"/>
</dbReference>
<evidence type="ECO:0000256" key="4">
    <source>
        <dbReference type="ARBA" id="ARBA00022490"/>
    </source>
</evidence>
<keyword evidence="4 11" id="KW-0963">Cytoplasm</keyword>
<evidence type="ECO:0000256" key="11">
    <source>
        <dbReference type="HAMAP-Rule" id="MF_00123"/>
    </source>
</evidence>
<dbReference type="Gene3D" id="3.40.50.620">
    <property type="entry name" value="HUPs"/>
    <property type="match status" value="1"/>
</dbReference>
<dbReference type="SUPFAM" id="SSF55190">
    <property type="entry name" value="Arginyl-tRNA synthetase (ArgRS), N-terminal 'additional' domain"/>
    <property type="match status" value="1"/>
</dbReference>
<dbReference type="PATRIC" id="fig|1594731.3.peg.286"/>
<dbReference type="InterPro" id="IPR001412">
    <property type="entry name" value="aa-tRNA-synth_I_CS"/>
</dbReference>
<sequence>MNIHSVLSDRVYQALSFLVNLPINVSLKIHPSTKSEYGDYQIDGVMDIAKKFGMSSLCLARKLVDTLDLNGIAYKIDVISPGFINIFLDPNWLSQCLICVLSSSRLNIVTVIPKKTIVVDYSSPNIAKEMHVGHIRSTIIGDAFVRICEFLGYHVVRSNHVGDWGTQFGMLIAYLESIKIDLNKKITLSQLEIFYRFARRKYDQDPYFSKRARDCVVRLQNGDSRCLKIWNNLVKLSMLENQKIYDRLNITLNLTHSMGESTYNSMLPEIVKDLKKKGLALENKGAIVIFLDNFKNKRGKPMGVIIQKKDGAYLYSSTDIACIKYRCEILNAYKIVYYIDSRQHQYLKQIWSIAQKAGYVHNCILEHHTFGMVLGKNGKPFKTRSGATIKLTVLLNEAIKRARKLILNKKPNISKKKLDILSEVVGIGSIKYFELSKNRIINYIFDWDQILSFHGNTALYIQYAYTRIMSVLKKSYKIFKQHSFKNKIKLTTKNEKQLAVHLLQFEEVILFVYQNGTPHVLCSYLYNLSVLFSVFYEKFPIFYEENEELRISRVLLLSLISKTLKQGLNLLGIKTVNEM</sequence>
<dbReference type="InterPro" id="IPR014729">
    <property type="entry name" value="Rossmann-like_a/b/a_fold"/>
</dbReference>
<dbReference type="EC" id="6.1.1.19" evidence="11"/>
<dbReference type="PROSITE" id="PS00178">
    <property type="entry name" value="AA_TRNA_LIGASE_I"/>
    <property type="match status" value="1"/>
</dbReference>
<evidence type="ECO:0000313" key="16">
    <source>
        <dbReference type="Proteomes" id="UP000242753"/>
    </source>
</evidence>
<comment type="subcellular location">
    <subcellularLocation>
        <location evidence="1 11">Cytoplasm</location>
    </subcellularLocation>
</comment>
<keyword evidence="5 11" id="KW-0436">Ligase</keyword>
<dbReference type="GO" id="GO:0006420">
    <property type="term" value="P:arginyl-tRNA aminoacylation"/>
    <property type="evidence" value="ECO:0007669"/>
    <property type="project" value="UniProtKB-UniRule"/>
</dbReference>
<evidence type="ECO:0000256" key="3">
    <source>
        <dbReference type="ARBA" id="ARBA00011245"/>
    </source>
</evidence>
<comment type="catalytic activity">
    <reaction evidence="10 11">
        <text>tRNA(Arg) + L-arginine + ATP = L-arginyl-tRNA(Arg) + AMP + diphosphate</text>
        <dbReference type="Rhea" id="RHEA:20301"/>
        <dbReference type="Rhea" id="RHEA-COMP:9658"/>
        <dbReference type="Rhea" id="RHEA-COMP:9673"/>
        <dbReference type="ChEBI" id="CHEBI:30616"/>
        <dbReference type="ChEBI" id="CHEBI:32682"/>
        <dbReference type="ChEBI" id="CHEBI:33019"/>
        <dbReference type="ChEBI" id="CHEBI:78442"/>
        <dbReference type="ChEBI" id="CHEBI:78513"/>
        <dbReference type="ChEBI" id="CHEBI:456215"/>
        <dbReference type="EC" id="6.1.1.19"/>
    </reaction>
</comment>
<evidence type="ECO:0000256" key="5">
    <source>
        <dbReference type="ARBA" id="ARBA00022598"/>
    </source>
</evidence>
<proteinExistence type="inferred from homology"/>
<dbReference type="InterPro" id="IPR009080">
    <property type="entry name" value="tRNAsynth_Ia_anticodon-bd"/>
</dbReference>
<organism evidence="15 16">
    <name type="scientific">Candidatus Westeberhardia cardiocondylae</name>
    <dbReference type="NCBI Taxonomy" id="1594731"/>
    <lineage>
        <taxon>Bacteria</taxon>
        <taxon>Pseudomonadati</taxon>
        <taxon>Pseudomonadota</taxon>
        <taxon>Gammaproteobacteria</taxon>
        <taxon>Enterobacterales</taxon>
        <taxon>Enterobacteriaceae</taxon>
        <taxon>ant endosymbionts</taxon>
        <taxon>Candidatus Westeberhardia</taxon>
    </lineage>
</organism>
<dbReference type="GO" id="GO:0004814">
    <property type="term" value="F:arginine-tRNA ligase activity"/>
    <property type="evidence" value="ECO:0007669"/>
    <property type="project" value="UniProtKB-UniRule"/>
</dbReference>
<evidence type="ECO:0000256" key="12">
    <source>
        <dbReference type="RuleBase" id="RU363038"/>
    </source>
</evidence>
<dbReference type="AlphaFoldDB" id="A0A0H5BWX3"/>
<dbReference type="Pfam" id="PF05746">
    <property type="entry name" value="DALR_1"/>
    <property type="match status" value="1"/>
</dbReference>
<dbReference type="PANTHER" id="PTHR11956">
    <property type="entry name" value="ARGINYL-TRNA SYNTHETASE"/>
    <property type="match status" value="1"/>
</dbReference>
<dbReference type="STRING" id="1594731.WEOB_309"/>
<evidence type="ECO:0000313" key="15">
    <source>
        <dbReference type="EMBL" id="CEN32245.1"/>
    </source>
</evidence>
<evidence type="ECO:0000259" key="13">
    <source>
        <dbReference type="SMART" id="SM00836"/>
    </source>
</evidence>
<reference evidence="16" key="1">
    <citation type="submission" date="2015-01" db="EMBL/GenBank/DDBJ databases">
        <authorList>
            <person name="Manzano-Marin A."/>
            <person name="Manzano-Marin A."/>
        </authorList>
    </citation>
    <scope>NUCLEOTIDE SEQUENCE [LARGE SCALE GENOMIC DNA]</scope>
    <source>
        <strain evidence="16">obscurior</strain>
    </source>
</reference>
<dbReference type="Pfam" id="PF03485">
    <property type="entry name" value="Arg_tRNA_synt_N"/>
    <property type="match status" value="1"/>
</dbReference>
<dbReference type="Gene3D" id="1.10.730.10">
    <property type="entry name" value="Isoleucyl-tRNA Synthetase, Domain 1"/>
    <property type="match status" value="1"/>
</dbReference>
<keyword evidence="9 11" id="KW-0030">Aminoacyl-tRNA synthetase</keyword>
<dbReference type="InterPro" id="IPR001278">
    <property type="entry name" value="Arg-tRNA-ligase"/>
</dbReference>
<dbReference type="HAMAP" id="MF_00123">
    <property type="entry name" value="Arg_tRNA_synth"/>
    <property type="match status" value="1"/>
</dbReference>
<dbReference type="Gene3D" id="3.30.1360.70">
    <property type="entry name" value="Arginyl tRNA synthetase N-terminal domain"/>
    <property type="match status" value="1"/>
</dbReference>
<dbReference type="GO" id="GO:0005524">
    <property type="term" value="F:ATP binding"/>
    <property type="evidence" value="ECO:0007669"/>
    <property type="project" value="UniProtKB-UniRule"/>
</dbReference>
<dbReference type="RefSeq" id="WP_281263788.1">
    <property type="nucleotide sequence ID" value="NZ_LN774881.1"/>
</dbReference>
<evidence type="ECO:0000256" key="8">
    <source>
        <dbReference type="ARBA" id="ARBA00022917"/>
    </source>
</evidence>
<dbReference type="Proteomes" id="UP000242753">
    <property type="component" value="Chromosome I"/>
</dbReference>
<evidence type="ECO:0000256" key="1">
    <source>
        <dbReference type="ARBA" id="ARBA00004496"/>
    </source>
</evidence>
<protein>
    <recommendedName>
        <fullName evidence="11">Arginine--tRNA ligase</fullName>
        <ecNumber evidence="11">6.1.1.19</ecNumber>
    </recommendedName>
    <alternativeName>
        <fullName evidence="11">Arginyl-tRNA synthetase</fullName>
        <shortName evidence="11">ArgRS</shortName>
    </alternativeName>
</protein>
<keyword evidence="8 11" id="KW-0648">Protein biosynthesis</keyword>
<evidence type="ECO:0000256" key="10">
    <source>
        <dbReference type="ARBA" id="ARBA00049339"/>
    </source>
</evidence>
<dbReference type="Pfam" id="PF00750">
    <property type="entry name" value="tRNA-synt_1d"/>
    <property type="match status" value="1"/>
</dbReference>
<dbReference type="SMART" id="SM01016">
    <property type="entry name" value="Arg_tRNA_synt_N"/>
    <property type="match status" value="1"/>
</dbReference>
<name>A0A0H5BWX3_9ENTR</name>
<dbReference type="FunFam" id="3.40.50.620:FF:000030">
    <property type="entry name" value="Arginine--tRNA ligase"/>
    <property type="match status" value="1"/>
</dbReference>
<dbReference type="FunFam" id="1.10.730.10:FF:000006">
    <property type="entry name" value="Arginyl-tRNA synthetase 2, mitochondrial"/>
    <property type="match status" value="1"/>
</dbReference>
<dbReference type="NCBIfam" id="TIGR00456">
    <property type="entry name" value="argS"/>
    <property type="match status" value="1"/>
</dbReference>
<comment type="subunit">
    <text evidence="3 11">Monomer.</text>
</comment>
<dbReference type="SMART" id="SM00836">
    <property type="entry name" value="DALR_1"/>
    <property type="match status" value="1"/>
</dbReference>
<evidence type="ECO:0000256" key="2">
    <source>
        <dbReference type="ARBA" id="ARBA00005594"/>
    </source>
</evidence>
<dbReference type="KEGG" id="wca:WEOB_309"/>
<gene>
    <name evidence="11 15" type="primary">argS</name>
    <name evidence="15" type="ORF">WEOB_309</name>
</gene>
<keyword evidence="16" id="KW-1185">Reference proteome</keyword>